<dbReference type="Proteomes" id="UP000018438">
    <property type="component" value="Unassembled WGS sequence"/>
</dbReference>
<proteinExistence type="predicted"/>
<sequence length="92" mass="10719">MTNKPKTYYVENVTDVVSEMLERSQSIHYMIDSLREEINLLPELTGSDEICFQSITRCINVIEQLSFDNLHELDKKNKKYEECEATKQKASA</sequence>
<reference evidence="1 2" key="1">
    <citation type="submission" date="2013-02" db="EMBL/GenBank/DDBJ databases">
        <title>The Genome Sequence of Acinetobacter schindleri NIPH 900.</title>
        <authorList>
            <consortium name="The Broad Institute Genome Sequencing Platform"/>
            <consortium name="The Broad Institute Genome Sequencing Center for Infectious Disease"/>
            <person name="Cerqueira G."/>
            <person name="Feldgarden M."/>
            <person name="Courvalin P."/>
            <person name="Perichon B."/>
            <person name="Grillot-Courvalin C."/>
            <person name="Clermont D."/>
            <person name="Rocha E."/>
            <person name="Yoon E.-J."/>
            <person name="Nemec A."/>
            <person name="Walker B."/>
            <person name="Young S.K."/>
            <person name="Zeng Q."/>
            <person name="Gargeya S."/>
            <person name="Fitzgerald M."/>
            <person name="Haas B."/>
            <person name="Abouelleil A."/>
            <person name="Alvarado L."/>
            <person name="Arachchi H.M."/>
            <person name="Berlin A.M."/>
            <person name="Chapman S.B."/>
            <person name="Dewar J."/>
            <person name="Goldberg J."/>
            <person name="Griggs A."/>
            <person name="Gujja S."/>
            <person name="Hansen M."/>
            <person name="Howarth C."/>
            <person name="Imamovic A."/>
            <person name="Larimer J."/>
            <person name="McCowan C."/>
            <person name="Murphy C."/>
            <person name="Neiman D."/>
            <person name="Pearson M."/>
            <person name="Priest M."/>
            <person name="Roberts A."/>
            <person name="Saif S."/>
            <person name="Shea T."/>
            <person name="Sisk P."/>
            <person name="Sykes S."/>
            <person name="Wortman J."/>
            <person name="Nusbaum C."/>
            <person name="Birren B."/>
        </authorList>
    </citation>
    <scope>NUCLEOTIDE SEQUENCE [LARGE SCALE GENOMIC DNA]</scope>
    <source>
        <strain evidence="1 2">NIPH 900</strain>
    </source>
</reference>
<dbReference type="HOGENOM" id="CLU_2406664_0_0_6"/>
<organism evidence="1 2">
    <name type="scientific">Acinetobacter schindleri NIPH 900</name>
    <dbReference type="NCBI Taxonomy" id="1217675"/>
    <lineage>
        <taxon>Bacteria</taxon>
        <taxon>Pseudomonadati</taxon>
        <taxon>Pseudomonadota</taxon>
        <taxon>Gammaproteobacteria</taxon>
        <taxon>Moraxellales</taxon>
        <taxon>Moraxellaceae</taxon>
        <taxon>Acinetobacter</taxon>
    </lineage>
</organism>
<accession>N8Y2R3</accession>
<evidence type="ECO:0000313" key="1">
    <source>
        <dbReference type="EMBL" id="ENV13555.1"/>
    </source>
</evidence>
<gene>
    <name evidence="1" type="ORF">F965_01261</name>
</gene>
<dbReference type="RefSeq" id="WP_004813995.1">
    <property type="nucleotide sequence ID" value="NZ_KB849451.1"/>
</dbReference>
<dbReference type="PATRIC" id="fig|1217675.3.peg.1223"/>
<dbReference type="EMBL" id="APPI01000013">
    <property type="protein sequence ID" value="ENV13555.1"/>
    <property type="molecule type" value="Genomic_DNA"/>
</dbReference>
<protein>
    <submittedName>
        <fullName evidence="1">Uncharacterized protein</fullName>
    </submittedName>
</protein>
<evidence type="ECO:0000313" key="2">
    <source>
        <dbReference type="Proteomes" id="UP000018438"/>
    </source>
</evidence>
<keyword evidence="2" id="KW-1185">Reference proteome</keyword>
<name>N8Y2R3_9GAMM</name>
<dbReference type="AlphaFoldDB" id="N8Y2R3"/>
<comment type="caution">
    <text evidence="1">The sequence shown here is derived from an EMBL/GenBank/DDBJ whole genome shotgun (WGS) entry which is preliminary data.</text>
</comment>